<dbReference type="EMBL" id="CCBN010000025">
    <property type="protein sequence ID" value="CDO57790.1"/>
    <property type="molecule type" value="Genomic_DNA"/>
</dbReference>
<sequence>MASRAAHKRLTREYKAFQESPPPFIQARPNESNILEWHYVITGPPDTPYHNGQYHGTLTFPADYPFKPPAIRMFTPSGRFRSGMRLCLSISDYHPKTWNPAWSVSTILTGLLSFMVADESTAGSISTTEDFKIECAKMSKSFNNTRNPQFAEIFPDLVEQNVLDIKKEKEAAANASAASSAPRRLVPVDITNGKDNAEEVVDENTNNNDNGGDRSRFSRGQKIVCIAVLVVSWLVASKFFASEI</sequence>
<comment type="subcellular location">
    <subcellularLocation>
        <location evidence="1">Endoplasmic reticulum membrane</location>
    </subcellularLocation>
</comment>
<dbReference type="STRING" id="1173061.A0A0J9XKZ6"/>
<dbReference type="EC" id="2.3.2.23" evidence="2"/>
<keyword evidence="5" id="KW-0547">Nucleotide-binding</keyword>
<dbReference type="InterPro" id="IPR000608">
    <property type="entry name" value="UBC"/>
</dbReference>
<reference evidence="17" key="1">
    <citation type="submission" date="2014-03" db="EMBL/GenBank/DDBJ databases">
        <authorList>
            <person name="Casaregola S."/>
        </authorList>
    </citation>
    <scope>NUCLEOTIDE SEQUENCE [LARGE SCALE GENOMIC DNA]</scope>
    <source>
        <strain evidence="17">CLIB 918</strain>
    </source>
</reference>
<dbReference type="InterPro" id="IPR016135">
    <property type="entry name" value="UBQ-conjugating_enzyme/RWD"/>
</dbReference>
<evidence type="ECO:0000313" key="17">
    <source>
        <dbReference type="EMBL" id="CDO57790.1"/>
    </source>
</evidence>
<dbReference type="GO" id="GO:0005524">
    <property type="term" value="F:ATP binding"/>
    <property type="evidence" value="ECO:0007669"/>
    <property type="project" value="UniProtKB-KW"/>
</dbReference>
<dbReference type="CDD" id="cd23799">
    <property type="entry name" value="UBCc_UBE2J"/>
    <property type="match status" value="1"/>
</dbReference>
<evidence type="ECO:0000313" key="18">
    <source>
        <dbReference type="Proteomes" id="UP000242525"/>
    </source>
</evidence>
<evidence type="ECO:0000256" key="7">
    <source>
        <dbReference type="ARBA" id="ARBA00022824"/>
    </source>
</evidence>
<feature type="region of interest" description="Disordered" evidence="15">
    <location>
        <begin position="192"/>
        <end position="214"/>
    </location>
</feature>
<evidence type="ECO:0000256" key="14">
    <source>
        <dbReference type="ARBA" id="ARBA00042191"/>
    </source>
</evidence>
<dbReference type="InterPro" id="IPR050113">
    <property type="entry name" value="Ub_conjugating_enzyme"/>
</dbReference>
<evidence type="ECO:0000256" key="12">
    <source>
        <dbReference type="ARBA" id="ARBA00041570"/>
    </source>
</evidence>
<keyword evidence="8" id="KW-0067">ATP-binding</keyword>
<accession>A0A0J9XKZ6</accession>
<keyword evidence="6" id="KW-0833">Ubl conjugation pathway</keyword>
<keyword evidence="18" id="KW-1185">Reference proteome</keyword>
<dbReference type="PANTHER" id="PTHR24067">
    <property type="entry name" value="UBIQUITIN-CONJUGATING ENZYME E2"/>
    <property type="match status" value="1"/>
</dbReference>
<keyword evidence="10" id="KW-0472">Membrane</keyword>
<dbReference type="AlphaFoldDB" id="A0A0J9XKZ6"/>
<evidence type="ECO:0000256" key="15">
    <source>
        <dbReference type="SAM" id="MobiDB-lite"/>
    </source>
</evidence>
<proteinExistence type="predicted"/>
<keyword evidence="7" id="KW-0256">Endoplasmic reticulum</keyword>
<protein>
    <recommendedName>
        <fullName evidence="11">Ubiquitin-conjugating enzyme E2 6</fullName>
        <ecNumber evidence="2">2.3.2.23</ecNumber>
    </recommendedName>
    <alternativeName>
        <fullName evidence="13">E2 ubiquitin-conjugating enzyme 6</fullName>
    </alternativeName>
    <alternativeName>
        <fullName evidence="14">Ubiquitin carrier protein UBC6</fullName>
    </alternativeName>
    <alternativeName>
        <fullName evidence="12">Ubiquitin-protein ligase UBC6</fullName>
    </alternativeName>
</protein>
<organism evidence="17 18">
    <name type="scientific">Geotrichum candidum</name>
    <name type="common">Oospora lactis</name>
    <name type="synonym">Dipodascus geotrichum</name>
    <dbReference type="NCBI Taxonomy" id="1173061"/>
    <lineage>
        <taxon>Eukaryota</taxon>
        <taxon>Fungi</taxon>
        <taxon>Dikarya</taxon>
        <taxon>Ascomycota</taxon>
        <taxon>Saccharomycotina</taxon>
        <taxon>Dipodascomycetes</taxon>
        <taxon>Dipodascales</taxon>
        <taxon>Dipodascaceae</taxon>
        <taxon>Geotrichum</taxon>
    </lineage>
</organism>
<dbReference type="GO" id="GO:0061631">
    <property type="term" value="F:ubiquitin conjugating enzyme activity"/>
    <property type="evidence" value="ECO:0007669"/>
    <property type="project" value="UniProtKB-EC"/>
</dbReference>
<dbReference type="FunFam" id="3.10.110.10:FF:000023">
    <property type="entry name" value="Ubiquitin-conjugating enzyme E2 J2"/>
    <property type="match status" value="1"/>
</dbReference>
<evidence type="ECO:0000259" key="16">
    <source>
        <dbReference type="PROSITE" id="PS50127"/>
    </source>
</evidence>
<keyword evidence="4" id="KW-0812">Transmembrane</keyword>
<evidence type="ECO:0000256" key="13">
    <source>
        <dbReference type="ARBA" id="ARBA00042181"/>
    </source>
</evidence>
<evidence type="ECO:0000256" key="5">
    <source>
        <dbReference type="ARBA" id="ARBA00022741"/>
    </source>
</evidence>
<dbReference type="SMART" id="SM00212">
    <property type="entry name" value="UBCc"/>
    <property type="match status" value="1"/>
</dbReference>
<evidence type="ECO:0000256" key="4">
    <source>
        <dbReference type="ARBA" id="ARBA00022692"/>
    </source>
</evidence>
<dbReference type="PROSITE" id="PS50127">
    <property type="entry name" value="UBC_2"/>
    <property type="match status" value="1"/>
</dbReference>
<evidence type="ECO:0000256" key="6">
    <source>
        <dbReference type="ARBA" id="ARBA00022786"/>
    </source>
</evidence>
<dbReference type="Proteomes" id="UP000242525">
    <property type="component" value="Unassembled WGS sequence"/>
</dbReference>
<evidence type="ECO:0000256" key="3">
    <source>
        <dbReference type="ARBA" id="ARBA00022679"/>
    </source>
</evidence>
<keyword evidence="3" id="KW-0808">Transferase</keyword>
<feature type="domain" description="UBC core" evidence="16">
    <location>
        <begin position="5"/>
        <end position="163"/>
    </location>
</feature>
<evidence type="ECO:0000256" key="11">
    <source>
        <dbReference type="ARBA" id="ARBA00039885"/>
    </source>
</evidence>
<dbReference type="OrthoDB" id="1158011at2759"/>
<dbReference type="SUPFAM" id="SSF54495">
    <property type="entry name" value="UBC-like"/>
    <property type="match status" value="1"/>
</dbReference>
<comment type="caution">
    <text evidence="17">The sequence shown here is derived from an EMBL/GenBank/DDBJ whole genome shotgun (WGS) entry which is preliminary data.</text>
</comment>
<dbReference type="Pfam" id="PF00179">
    <property type="entry name" value="UQ_con"/>
    <property type="match status" value="1"/>
</dbReference>
<evidence type="ECO:0000256" key="1">
    <source>
        <dbReference type="ARBA" id="ARBA00004586"/>
    </source>
</evidence>
<evidence type="ECO:0000256" key="8">
    <source>
        <dbReference type="ARBA" id="ARBA00022840"/>
    </source>
</evidence>
<keyword evidence="9" id="KW-1133">Transmembrane helix</keyword>
<gene>
    <name evidence="17" type="ORF">BN980_GECA25s00670g</name>
</gene>
<dbReference type="GO" id="GO:0005789">
    <property type="term" value="C:endoplasmic reticulum membrane"/>
    <property type="evidence" value="ECO:0007669"/>
    <property type="project" value="UniProtKB-SubCell"/>
</dbReference>
<name>A0A0J9XKZ6_GEOCN</name>
<evidence type="ECO:0000256" key="2">
    <source>
        <dbReference type="ARBA" id="ARBA00012486"/>
    </source>
</evidence>
<dbReference type="Gene3D" id="3.10.110.10">
    <property type="entry name" value="Ubiquitin Conjugating Enzyme"/>
    <property type="match status" value="1"/>
</dbReference>
<evidence type="ECO:0000256" key="9">
    <source>
        <dbReference type="ARBA" id="ARBA00022989"/>
    </source>
</evidence>
<evidence type="ECO:0000256" key="10">
    <source>
        <dbReference type="ARBA" id="ARBA00023136"/>
    </source>
</evidence>